<feature type="coiled-coil region" evidence="7">
    <location>
        <begin position="31"/>
        <end position="122"/>
    </location>
</feature>
<dbReference type="AlphaFoldDB" id="A0A484BVW8"/>
<feature type="region of interest" description="Disordered" evidence="8">
    <location>
        <begin position="512"/>
        <end position="551"/>
    </location>
</feature>
<comment type="subcellular location">
    <subcellularLocation>
        <location evidence="1">Cell projection</location>
        <location evidence="1">Cilium</location>
    </subcellularLocation>
</comment>
<dbReference type="EMBL" id="LSRL02000003">
    <property type="protein sequence ID" value="TDG52814.1"/>
    <property type="molecule type" value="Genomic_DNA"/>
</dbReference>
<dbReference type="OMA" id="KIKSLCR"/>
<protein>
    <recommendedName>
        <fullName evidence="3">Cilia- and flagella-associated protein 157</fullName>
    </recommendedName>
</protein>
<keyword evidence="10" id="KW-1185">Reference proteome</keyword>
<keyword evidence="4 7" id="KW-0175">Coiled coil</keyword>
<dbReference type="KEGG" id="dnv:108652327"/>
<comment type="caution">
    <text evidence="9">The sequence shown here is derived from an EMBL/GenBank/DDBJ whole genome shotgun (WGS) entry which is preliminary data.</text>
</comment>
<comment type="similarity">
    <text evidence="2">Belongs to the CFAP157 family.</text>
</comment>
<evidence type="ECO:0000256" key="2">
    <source>
        <dbReference type="ARBA" id="ARBA00010841"/>
    </source>
</evidence>
<feature type="region of interest" description="Disordered" evidence="8">
    <location>
        <begin position="564"/>
        <end position="591"/>
    </location>
</feature>
<dbReference type="Proteomes" id="UP000295192">
    <property type="component" value="Unassembled WGS sequence"/>
</dbReference>
<evidence type="ECO:0000256" key="8">
    <source>
        <dbReference type="SAM" id="MobiDB-lite"/>
    </source>
</evidence>
<reference evidence="9 10" key="1">
    <citation type="journal article" date="2019" name="J. Hered.">
        <title>An Improved Genome Assembly for Drosophila navojoa, the Basal Species in the mojavensis Cluster.</title>
        <authorList>
            <person name="Vanderlinde T."/>
            <person name="Dupim E.G."/>
            <person name="Nazario-Yepiz N.O."/>
            <person name="Carvalho A.B."/>
        </authorList>
    </citation>
    <scope>NUCLEOTIDE SEQUENCE [LARGE SCALE GENOMIC DNA]</scope>
    <source>
        <strain evidence="9">Navoj_Jal97</strain>
        <tissue evidence="9">Whole organism</tissue>
    </source>
</reference>
<evidence type="ECO:0000256" key="1">
    <source>
        <dbReference type="ARBA" id="ARBA00004138"/>
    </source>
</evidence>
<keyword evidence="5" id="KW-0969">Cilium</keyword>
<evidence type="ECO:0000256" key="6">
    <source>
        <dbReference type="ARBA" id="ARBA00023273"/>
    </source>
</evidence>
<dbReference type="GO" id="GO:0008017">
    <property type="term" value="F:microtubule binding"/>
    <property type="evidence" value="ECO:0007669"/>
    <property type="project" value="TreeGrafter"/>
</dbReference>
<keyword evidence="6" id="KW-0966">Cell projection</keyword>
<evidence type="ECO:0000256" key="3">
    <source>
        <dbReference type="ARBA" id="ARBA00014087"/>
    </source>
</evidence>
<evidence type="ECO:0000313" key="9">
    <source>
        <dbReference type="EMBL" id="TDG52814.1"/>
    </source>
</evidence>
<dbReference type="InterPro" id="IPR038844">
    <property type="entry name" value="CFAP157"/>
</dbReference>
<dbReference type="STRING" id="7232.A0A484BVW8"/>
<evidence type="ECO:0000256" key="7">
    <source>
        <dbReference type="SAM" id="Coils"/>
    </source>
</evidence>
<dbReference type="PANTHER" id="PTHR31954:SF1">
    <property type="entry name" value="CILIA- AND FLAGELLA-ASSOCIATED PROTEIN 157"/>
    <property type="match status" value="1"/>
</dbReference>
<feature type="compositionally biased region" description="Low complexity" evidence="8">
    <location>
        <begin position="528"/>
        <end position="537"/>
    </location>
</feature>
<dbReference type="GO" id="GO:0036064">
    <property type="term" value="C:ciliary basal body"/>
    <property type="evidence" value="ECO:0007669"/>
    <property type="project" value="TreeGrafter"/>
</dbReference>
<sequence>MPPKPRKSSKGKGSEINKMTQVDRTFYELQITDLNQKLSRLRSHLANMDETNIILQTKLQDIDTDRTDVAAHLERTLAERNNTITELEERLVEISKVRNEEKQVAQDKIADLEGKYKAMHDQLTSEIKLLNGKLNSLDEFRIQRDVLLAKFDDQEIEIREKEKLHKEALYNMEQAAVVEKDALKKEVEAKLLQVSEDFTRSSEIRNAGYTRRLIRENIALQKEIDLLVMSQIKLQQMYNNQKEKHKEIMVQYSALDQIKNELVRNSINKIKIIESLTTNYEKLKCKYVEALQYRRAYEEQQEADQIIDARNKDAEGKIKSLCRRIENQTLEKRQLEAIHDQHESEILRLRGIIQEIKVTVRDAIVSQQCIKLFPQRLEEANVEPQSVIDEVREEAINMNKMARSDLLSTLMNIVSSHSAELPRTPSLETISTVTSSLYTPGKMGFMPHKPRPAVCDLFQTEVLDQLPDLQVKLPECLLKGQVQAKPTEKVDDHVSIYDVEFGTTLYVSSSREEDVIEMEEEPLEEPEGSSSTVSVKKASSEPSVAAPATAPLAKPVVEDVVKAESTKSMQSLSTAGLTELTGEDENVDEEDEYEINLFY</sequence>
<feature type="compositionally biased region" description="Acidic residues" evidence="8">
    <location>
        <begin position="581"/>
        <end position="591"/>
    </location>
</feature>
<dbReference type="PANTHER" id="PTHR31954">
    <property type="entry name" value="CILIA- AND FLAGELLA-ASSOCIATED PROTEIN 157"/>
    <property type="match status" value="1"/>
</dbReference>
<feature type="compositionally biased region" description="Acidic residues" evidence="8">
    <location>
        <begin position="514"/>
        <end position="527"/>
    </location>
</feature>
<gene>
    <name evidence="9" type="ORF">AWZ03_001047</name>
</gene>
<evidence type="ECO:0000256" key="5">
    <source>
        <dbReference type="ARBA" id="ARBA00023069"/>
    </source>
</evidence>
<name>A0A484BVW8_DRONA</name>
<organism evidence="9 10">
    <name type="scientific">Drosophila navojoa</name>
    <name type="common">Fruit fly</name>
    <dbReference type="NCBI Taxonomy" id="7232"/>
    <lineage>
        <taxon>Eukaryota</taxon>
        <taxon>Metazoa</taxon>
        <taxon>Ecdysozoa</taxon>
        <taxon>Arthropoda</taxon>
        <taxon>Hexapoda</taxon>
        <taxon>Insecta</taxon>
        <taxon>Pterygota</taxon>
        <taxon>Neoptera</taxon>
        <taxon>Endopterygota</taxon>
        <taxon>Diptera</taxon>
        <taxon>Brachycera</taxon>
        <taxon>Muscomorpha</taxon>
        <taxon>Ephydroidea</taxon>
        <taxon>Drosophilidae</taxon>
        <taxon>Drosophila</taxon>
    </lineage>
</organism>
<dbReference type="OrthoDB" id="166611at2759"/>
<proteinExistence type="inferred from homology"/>
<accession>A0A484BVW8</accession>
<evidence type="ECO:0000256" key="4">
    <source>
        <dbReference type="ARBA" id="ARBA00023054"/>
    </source>
</evidence>
<feature type="compositionally biased region" description="Polar residues" evidence="8">
    <location>
        <begin position="566"/>
        <end position="576"/>
    </location>
</feature>
<evidence type="ECO:0000313" key="10">
    <source>
        <dbReference type="Proteomes" id="UP000295192"/>
    </source>
</evidence>
<feature type="coiled-coil region" evidence="7">
    <location>
        <begin position="311"/>
        <end position="345"/>
    </location>
</feature>